<comment type="caution">
    <text evidence="2">The sequence shown here is derived from an EMBL/GenBank/DDBJ whole genome shotgun (WGS) entry which is preliminary data.</text>
</comment>
<dbReference type="EMBL" id="MU839032">
    <property type="protein sequence ID" value="KAK1762892.1"/>
    <property type="molecule type" value="Genomic_DNA"/>
</dbReference>
<protein>
    <submittedName>
        <fullName evidence="2">Uncharacterized protein</fullName>
    </submittedName>
</protein>
<feature type="region of interest" description="Disordered" evidence="1">
    <location>
        <begin position="127"/>
        <end position="155"/>
    </location>
</feature>
<dbReference type="RefSeq" id="XP_060279105.1">
    <property type="nucleotide sequence ID" value="XM_060429123.1"/>
</dbReference>
<name>A0AAJ0BTR2_9PEZI</name>
<evidence type="ECO:0000256" key="1">
    <source>
        <dbReference type="SAM" id="MobiDB-lite"/>
    </source>
</evidence>
<dbReference type="GeneID" id="85312310"/>
<evidence type="ECO:0000313" key="3">
    <source>
        <dbReference type="Proteomes" id="UP001244011"/>
    </source>
</evidence>
<proteinExistence type="predicted"/>
<keyword evidence="3" id="KW-1185">Reference proteome</keyword>
<gene>
    <name evidence="2" type="ORF">QBC33DRAFT_550908</name>
</gene>
<sequence length="201" mass="21172">MQIGIRSAHFLLKSTFSASPIGAGWSICIARLAGAGSNNSGPSPIHDVPILGATLAGEKTWPRLAGGCEWSCTSRPVTVDYSCRGHHIRASSFLPLPNFMKPLTKAAFASSASLLSSHRAQYTHLPKVFPTHSPRDGRISSRAGPKPTKSSRPEVVRSRLVAGSTSLRHCGLPAAVCVLVDLGGFAKLPIGSCNFPIHTPA</sequence>
<dbReference type="AlphaFoldDB" id="A0AAJ0BTR2"/>
<dbReference type="Proteomes" id="UP001244011">
    <property type="component" value="Unassembled WGS sequence"/>
</dbReference>
<organism evidence="2 3">
    <name type="scientific">Phialemonium atrogriseum</name>
    <dbReference type="NCBI Taxonomy" id="1093897"/>
    <lineage>
        <taxon>Eukaryota</taxon>
        <taxon>Fungi</taxon>
        <taxon>Dikarya</taxon>
        <taxon>Ascomycota</taxon>
        <taxon>Pezizomycotina</taxon>
        <taxon>Sordariomycetes</taxon>
        <taxon>Sordariomycetidae</taxon>
        <taxon>Cephalothecales</taxon>
        <taxon>Cephalothecaceae</taxon>
        <taxon>Phialemonium</taxon>
    </lineage>
</organism>
<reference evidence="2" key="1">
    <citation type="submission" date="2023-06" db="EMBL/GenBank/DDBJ databases">
        <title>Genome-scale phylogeny and comparative genomics of the fungal order Sordariales.</title>
        <authorList>
            <consortium name="Lawrence Berkeley National Laboratory"/>
            <person name="Hensen N."/>
            <person name="Bonometti L."/>
            <person name="Westerberg I."/>
            <person name="Brannstrom I.O."/>
            <person name="Guillou S."/>
            <person name="Cros-Aarteil S."/>
            <person name="Calhoun S."/>
            <person name="Haridas S."/>
            <person name="Kuo A."/>
            <person name="Mondo S."/>
            <person name="Pangilinan J."/>
            <person name="Riley R."/>
            <person name="Labutti K."/>
            <person name="Andreopoulos B."/>
            <person name="Lipzen A."/>
            <person name="Chen C."/>
            <person name="Yanf M."/>
            <person name="Daum C."/>
            <person name="Ng V."/>
            <person name="Clum A."/>
            <person name="Steindorff A."/>
            <person name="Ohm R."/>
            <person name="Martin F."/>
            <person name="Silar P."/>
            <person name="Natvig D."/>
            <person name="Lalanne C."/>
            <person name="Gautier V."/>
            <person name="Ament-Velasquez S.L."/>
            <person name="Kruys A."/>
            <person name="Hutchinson M.I."/>
            <person name="Powell A.J."/>
            <person name="Barry K."/>
            <person name="Miller A.N."/>
            <person name="Grigoriev I.V."/>
            <person name="Debuchy R."/>
            <person name="Gladieux P."/>
            <person name="Thoren M.H."/>
            <person name="Johannesson H."/>
        </authorList>
    </citation>
    <scope>NUCLEOTIDE SEQUENCE</scope>
    <source>
        <strain evidence="2">8032-3</strain>
    </source>
</reference>
<accession>A0AAJ0BTR2</accession>
<evidence type="ECO:0000313" key="2">
    <source>
        <dbReference type="EMBL" id="KAK1762892.1"/>
    </source>
</evidence>